<dbReference type="AlphaFoldDB" id="A0A2P2CC03"/>
<proteinExistence type="predicted"/>
<gene>
    <name evidence="3" type="ORF">NOCA2610041</name>
</gene>
<dbReference type="EMBL" id="CZKA01000058">
    <property type="protein sequence ID" value="CUR59516.1"/>
    <property type="molecule type" value="Genomic_DNA"/>
</dbReference>
<evidence type="ECO:0000313" key="3">
    <source>
        <dbReference type="EMBL" id="CUR59516.1"/>
    </source>
</evidence>
<feature type="domain" description="Putative Flp pilus-assembly TadG-like N-terminal" evidence="2">
    <location>
        <begin position="9"/>
        <end position="56"/>
    </location>
</feature>
<accession>A0A2P2CC03</accession>
<evidence type="ECO:0000256" key="1">
    <source>
        <dbReference type="SAM" id="Phobius"/>
    </source>
</evidence>
<protein>
    <recommendedName>
        <fullName evidence="2">Putative Flp pilus-assembly TadG-like N-terminal domain-containing protein</fullName>
    </recommendedName>
</protein>
<organism evidence="3">
    <name type="scientific">metagenome</name>
    <dbReference type="NCBI Taxonomy" id="256318"/>
    <lineage>
        <taxon>unclassified sequences</taxon>
        <taxon>metagenomes</taxon>
    </lineage>
</organism>
<feature type="transmembrane region" description="Helical" evidence="1">
    <location>
        <begin position="12"/>
        <end position="30"/>
    </location>
</feature>
<reference evidence="3" key="1">
    <citation type="submission" date="2015-08" db="EMBL/GenBank/DDBJ databases">
        <authorList>
            <person name="Babu N.S."/>
            <person name="Beckwith C.J."/>
            <person name="Beseler K.G."/>
            <person name="Brison A."/>
            <person name="Carone J.V."/>
            <person name="Caskin T.P."/>
            <person name="Diamond M."/>
            <person name="Durham M.E."/>
            <person name="Foxe J.M."/>
            <person name="Go M."/>
            <person name="Henderson B.A."/>
            <person name="Jones I.B."/>
            <person name="McGettigan J.A."/>
            <person name="Micheletti S.J."/>
            <person name="Nasrallah M.E."/>
            <person name="Ortiz D."/>
            <person name="Piller C.R."/>
            <person name="Privatt S.R."/>
            <person name="Schneider S.L."/>
            <person name="Sharp S."/>
            <person name="Smith T.C."/>
            <person name="Stanton J.D."/>
            <person name="Ullery H.E."/>
            <person name="Wilson R.J."/>
            <person name="Serrano M.G."/>
            <person name="Buck G."/>
            <person name="Lee V."/>
            <person name="Wang Y."/>
            <person name="Carvalho R."/>
            <person name="Voegtly L."/>
            <person name="Shi R."/>
            <person name="Duckworth R."/>
            <person name="Johnson A."/>
            <person name="Loviza R."/>
            <person name="Walstead R."/>
            <person name="Shah Z."/>
            <person name="Kiflezghi M."/>
            <person name="Wade K."/>
            <person name="Ball S.L."/>
            <person name="Bradley K.W."/>
            <person name="Asai D.J."/>
            <person name="Bowman C.A."/>
            <person name="Russell D.A."/>
            <person name="Pope W.H."/>
            <person name="Jacobs-Sera D."/>
            <person name="Hendrix R.W."/>
            <person name="Hatfull G.F."/>
        </authorList>
    </citation>
    <scope>NUCLEOTIDE SEQUENCE</scope>
</reference>
<keyword evidence="1" id="KW-0472">Membrane</keyword>
<keyword evidence="1" id="KW-1133">Transmembrane helix</keyword>
<sequence>MTGERAEHGQVSLMIVGFMLVIVLVIAAITDASAAYLQHSGLDTVADGAALAGADALDAQVAYAGGVGDTPALDARLAEARIRDYLATTRAHERFSGLTVHSSVVDNTIVVRVQARLDLPLPLPGTEDSAIIAATGAAELDPLAAG</sequence>
<keyword evidence="1" id="KW-0812">Transmembrane</keyword>
<evidence type="ECO:0000259" key="2">
    <source>
        <dbReference type="Pfam" id="PF13400"/>
    </source>
</evidence>
<dbReference type="Pfam" id="PF13400">
    <property type="entry name" value="Tad"/>
    <property type="match status" value="1"/>
</dbReference>
<dbReference type="InterPro" id="IPR028087">
    <property type="entry name" value="Tad_N"/>
</dbReference>
<name>A0A2P2CC03_9ZZZZ</name>